<protein>
    <recommendedName>
        <fullName evidence="1">Reverse transcriptase zinc-binding domain-containing protein</fullName>
    </recommendedName>
</protein>
<dbReference type="EMBL" id="NBSK02000003">
    <property type="protein sequence ID" value="KAJ0216668.1"/>
    <property type="molecule type" value="Genomic_DNA"/>
</dbReference>
<keyword evidence="3" id="KW-1185">Reference proteome</keyword>
<sequence length="98" mass="11070">MQDTRIKYIPGTMCYKTVLGFIWRTKQSRIPSAEALKTRGVTMDSTICGACNMTVETGDHIVATCTLARDVLRMILYWCGLRKTNFHSVSSIIDYASR</sequence>
<evidence type="ECO:0000313" key="2">
    <source>
        <dbReference type="EMBL" id="KAJ0216668.1"/>
    </source>
</evidence>
<dbReference type="Pfam" id="PF13966">
    <property type="entry name" value="zf-RVT"/>
    <property type="match status" value="1"/>
</dbReference>
<proteinExistence type="predicted"/>
<comment type="caution">
    <text evidence="2">The sequence shown here is derived from an EMBL/GenBank/DDBJ whole genome shotgun (WGS) entry which is preliminary data.</text>
</comment>
<evidence type="ECO:0000313" key="3">
    <source>
        <dbReference type="Proteomes" id="UP000235145"/>
    </source>
</evidence>
<accession>A0A9R1W652</accession>
<name>A0A9R1W652_LACSA</name>
<dbReference type="AlphaFoldDB" id="A0A9R1W652"/>
<dbReference type="InterPro" id="IPR026960">
    <property type="entry name" value="RVT-Znf"/>
</dbReference>
<gene>
    <name evidence="2" type="ORF">LSAT_V11C300146670</name>
</gene>
<reference evidence="2 3" key="1">
    <citation type="journal article" date="2017" name="Nat. Commun.">
        <title>Genome assembly with in vitro proximity ligation data and whole-genome triplication in lettuce.</title>
        <authorList>
            <person name="Reyes-Chin-Wo S."/>
            <person name="Wang Z."/>
            <person name="Yang X."/>
            <person name="Kozik A."/>
            <person name="Arikit S."/>
            <person name="Song C."/>
            <person name="Xia L."/>
            <person name="Froenicke L."/>
            <person name="Lavelle D.O."/>
            <person name="Truco M.J."/>
            <person name="Xia R."/>
            <person name="Zhu S."/>
            <person name="Xu C."/>
            <person name="Xu H."/>
            <person name="Xu X."/>
            <person name="Cox K."/>
            <person name="Korf I."/>
            <person name="Meyers B.C."/>
            <person name="Michelmore R.W."/>
        </authorList>
    </citation>
    <scope>NUCLEOTIDE SEQUENCE [LARGE SCALE GENOMIC DNA]</scope>
    <source>
        <strain evidence="3">cv. Salinas</strain>
        <tissue evidence="2">Seedlings</tissue>
    </source>
</reference>
<organism evidence="2 3">
    <name type="scientific">Lactuca sativa</name>
    <name type="common">Garden lettuce</name>
    <dbReference type="NCBI Taxonomy" id="4236"/>
    <lineage>
        <taxon>Eukaryota</taxon>
        <taxon>Viridiplantae</taxon>
        <taxon>Streptophyta</taxon>
        <taxon>Embryophyta</taxon>
        <taxon>Tracheophyta</taxon>
        <taxon>Spermatophyta</taxon>
        <taxon>Magnoliopsida</taxon>
        <taxon>eudicotyledons</taxon>
        <taxon>Gunneridae</taxon>
        <taxon>Pentapetalae</taxon>
        <taxon>asterids</taxon>
        <taxon>campanulids</taxon>
        <taxon>Asterales</taxon>
        <taxon>Asteraceae</taxon>
        <taxon>Cichorioideae</taxon>
        <taxon>Cichorieae</taxon>
        <taxon>Lactucinae</taxon>
        <taxon>Lactuca</taxon>
    </lineage>
</organism>
<feature type="domain" description="Reverse transcriptase zinc-binding" evidence="1">
    <location>
        <begin position="20"/>
        <end position="70"/>
    </location>
</feature>
<evidence type="ECO:0000259" key="1">
    <source>
        <dbReference type="Pfam" id="PF13966"/>
    </source>
</evidence>
<dbReference type="Proteomes" id="UP000235145">
    <property type="component" value="Unassembled WGS sequence"/>
</dbReference>